<feature type="repeat" description="WD" evidence="5">
    <location>
        <begin position="120"/>
        <end position="162"/>
    </location>
</feature>
<dbReference type="Gene3D" id="2.130.10.10">
    <property type="entry name" value="YVTN repeat-like/Quinoprotein amine dehydrogenase"/>
    <property type="match status" value="1"/>
</dbReference>
<dbReference type="SMART" id="SM00320">
    <property type="entry name" value="WD40"/>
    <property type="match status" value="5"/>
</dbReference>
<dbReference type="InterPro" id="IPR019775">
    <property type="entry name" value="WD40_repeat_CS"/>
</dbReference>
<evidence type="ECO:0000313" key="6">
    <source>
        <dbReference type="EMBL" id="KAK7068781.1"/>
    </source>
</evidence>
<dbReference type="AlphaFoldDB" id="A0AAN8ZU94"/>
<dbReference type="Pfam" id="PF00400">
    <property type="entry name" value="WD40"/>
    <property type="match status" value="3"/>
</dbReference>
<dbReference type="InterPro" id="IPR001680">
    <property type="entry name" value="WD40_rpt"/>
</dbReference>
<evidence type="ECO:0000256" key="3">
    <source>
        <dbReference type="ARBA" id="ARBA00022763"/>
    </source>
</evidence>
<name>A0AAN8ZU94_HALRR</name>
<evidence type="ECO:0000256" key="5">
    <source>
        <dbReference type="PROSITE-ProRule" id="PRU00221"/>
    </source>
</evidence>
<evidence type="ECO:0000313" key="7">
    <source>
        <dbReference type="Proteomes" id="UP001381693"/>
    </source>
</evidence>
<dbReference type="GO" id="GO:0031464">
    <property type="term" value="C:Cul4A-RING E3 ubiquitin ligase complex"/>
    <property type="evidence" value="ECO:0007669"/>
    <property type="project" value="TreeGrafter"/>
</dbReference>
<dbReference type="SUPFAM" id="SSF50978">
    <property type="entry name" value="WD40 repeat-like"/>
    <property type="match status" value="1"/>
</dbReference>
<proteinExistence type="predicted"/>
<dbReference type="InterPro" id="IPR042238">
    <property type="entry name" value="Rad28/ERCC8/Ckn1/ATCSA-1"/>
</dbReference>
<evidence type="ECO:0000256" key="1">
    <source>
        <dbReference type="ARBA" id="ARBA00022574"/>
    </source>
</evidence>
<dbReference type="PRINTS" id="PR00320">
    <property type="entry name" value="GPROTEINBRPT"/>
</dbReference>
<dbReference type="InterPro" id="IPR036322">
    <property type="entry name" value="WD40_repeat_dom_sf"/>
</dbReference>
<sequence>MLLRNHPCGADLEEWGFKTRDISFGTLKCLENIRLGLLPSHQYRCRIDAHLAASHIVSDVTIYRKDQIPSTFVTHADVEAVDYRYLLCGLNDGGVAIYDTSTVKEGRVYAEAGVARGGQRGGHKHAVQCIQWYPADTGLFATSCGDKTIKLWDTNRVKPVDQFKLDCCVGQHHMSPVATKHSLLAASADTGEIILCDLRTGSSSHRIVAHEAAIQVTRWSPRMQHVLVSGGSDHAVKVWDVRSAKGCVLALDMDDMSFYGKHSRKRMKKNPVAHKSIITSLCFSSDGLWLLSFSYDGALKLWNSSTGENMNVVYGPTFTDLKRGFKMAVSHLTYPELVFVPCKRRIVTYELFTGKLVNVLEGHLATALGVLYNPISRDLYSFGADRNFITWTPKTLLTTEDIDESVYDGASSSRPLIQTITQDSWSDDED</sequence>
<keyword evidence="2" id="KW-0677">Repeat</keyword>
<gene>
    <name evidence="6" type="primary">ERCC8_1</name>
    <name evidence="6" type="ORF">SK128_003158</name>
</gene>
<keyword evidence="3" id="KW-0227">DNA damage</keyword>
<dbReference type="GO" id="GO:0006283">
    <property type="term" value="P:transcription-coupled nucleotide-excision repair"/>
    <property type="evidence" value="ECO:0007669"/>
    <property type="project" value="InterPro"/>
</dbReference>
<keyword evidence="7" id="KW-1185">Reference proteome</keyword>
<evidence type="ECO:0000256" key="4">
    <source>
        <dbReference type="ARBA" id="ARBA00023204"/>
    </source>
</evidence>
<dbReference type="InterPro" id="IPR020472">
    <property type="entry name" value="WD40_PAC1"/>
</dbReference>
<accession>A0AAN8ZU94</accession>
<feature type="repeat" description="WD" evidence="5">
    <location>
        <begin position="271"/>
        <end position="312"/>
    </location>
</feature>
<keyword evidence="1 5" id="KW-0853">WD repeat</keyword>
<comment type="caution">
    <text evidence="6">The sequence shown here is derived from an EMBL/GenBank/DDBJ whole genome shotgun (WGS) entry which is preliminary data.</text>
</comment>
<dbReference type="GO" id="GO:0000109">
    <property type="term" value="C:nucleotide-excision repair complex"/>
    <property type="evidence" value="ECO:0007669"/>
    <property type="project" value="TreeGrafter"/>
</dbReference>
<dbReference type="GO" id="GO:0043161">
    <property type="term" value="P:proteasome-mediated ubiquitin-dependent protein catabolic process"/>
    <property type="evidence" value="ECO:0007669"/>
    <property type="project" value="TreeGrafter"/>
</dbReference>
<organism evidence="6 7">
    <name type="scientific">Halocaridina rubra</name>
    <name type="common">Hawaiian red shrimp</name>
    <dbReference type="NCBI Taxonomy" id="373956"/>
    <lineage>
        <taxon>Eukaryota</taxon>
        <taxon>Metazoa</taxon>
        <taxon>Ecdysozoa</taxon>
        <taxon>Arthropoda</taxon>
        <taxon>Crustacea</taxon>
        <taxon>Multicrustacea</taxon>
        <taxon>Malacostraca</taxon>
        <taxon>Eumalacostraca</taxon>
        <taxon>Eucarida</taxon>
        <taxon>Decapoda</taxon>
        <taxon>Pleocyemata</taxon>
        <taxon>Caridea</taxon>
        <taxon>Atyoidea</taxon>
        <taxon>Atyidae</taxon>
        <taxon>Halocaridina</taxon>
    </lineage>
</organism>
<protein>
    <submittedName>
        <fullName evidence="6">DNA excision repair protein ERCC-8</fullName>
    </submittedName>
</protein>
<dbReference type="InterPro" id="IPR015943">
    <property type="entry name" value="WD40/YVTN_repeat-like_dom_sf"/>
</dbReference>
<dbReference type="PROSITE" id="PS50082">
    <property type="entry name" value="WD_REPEATS_2"/>
    <property type="match status" value="3"/>
</dbReference>
<feature type="repeat" description="WD" evidence="5">
    <location>
        <begin position="207"/>
        <end position="243"/>
    </location>
</feature>
<dbReference type="EMBL" id="JAXCGZ010017124">
    <property type="protein sequence ID" value="KAK7068781.1"/>
    <property type="molecule type" value="Genomic_DNA"/>
</dbReference>
<keyword evidence="4" id="KW-0234">DNA repair</keyword>
<evidence type="ECO:0000256" key="2">
    <source>
        <dbReference type="ARBA" id="ARBA00022737"/>
    </source>
</evidence>
<reference evidence="6 7" key="1">
    <citation type="submission" date="2023-11" db="EMBL/GenBank/DDBJ databases">
        <title>Halocaridina rubra genome assembly.</title>
        <authorList>
            <person name="Smith C."/>
        </authorList>
    </citation>
    <scope>NUCLEOTIDE SEQUENCE [LARGE SCALE GENOMIC DNA]</scope>
    <source>
        <strain evidence="6">EP-1</strain>
        <tissue evidence="6">Whole</tissue>
    </source>
</reference>
<dbReference type="PANTHER" id="PTHR46202:SF1">
    <property type="entry name" value="DNA EXCISION REPAIR PROTEIN ERCC-8"/>
    <property type="match status" value="1"/>
</dbReference>
<dbReference type="PANTHER" id="PTHR46202">
    <property type="entry name" value="DNA EXCISION REPAIR PROTEIN ERCC-8"/>
    <property type="match status" value="1"/>
</dbReference>
<dbReference type="PROSITE" id="PS00678">
    <property type="entry name" value="WD_REPEATS_1"/>
    <property type="match status" value="1"/>
</dbReference>
<dbReference type="Proteomes" id="UP001381693">
    <property type="component" value="Unassembled WGS sequence"/>
</dbReference>
<dbReference type="GO" id="GO:0000209">
    <property type="term" value="P:protein polyubiquitination"/>
    <property type="evidence" value="ECO:0007669"/>
    <property type="project" value="TreeGrafter"/>
</dbReference>
<dbReference type="PROSITE" id="PS50294">
    <property type="entry name" value="WD_REPEATS_REGION"/>
    <property type="match status" value="3"/>
</dbReference>